<dbReference type="Gene3D" id="1.10.8.430">
    <property type="entry name" value="Helical domain of apoptotic protease-activating factors"/>
    <property type="match status" value="1"/>
</dbReference>
<protein>
    <submittedName>
        <fullName evidence="12">Uncharacterized protein</fullName>
    </submittedName>
</protein>
<dbReference type="GO" id="GO:0043531">
    <property type="term" value="F:ADP binding"/>
    <property type="evidence" value="ECO:0007669"/>
    <property type="project" value="InterPro"/>
</dbReference>
<dbReference type="Pfam" id="PF00931">
    <property type="entry name" value="NB-ARC"/>
    <property type="match status" value="1"/>
</dbReference>
<dbReference type="Pfam" id="PF23559">
    <property type="entry name" value="WHD_DRP"/>
    <property type="match status" value="1"/>
</dbReference>
<dbReference type="InterPro" id="IPR036388">
    <property type="entry name" value="WH-like_DNA-bd_sf"/>
</dbReference>
<dbReference type="InterPro" id="IPR044974">
    <property type="entry name" value="Disease_R_plants"/>
</dbReference>
<evidence type="ECO:0000256" key="6">
    <source>
        <dbReference type="ARBA" id="ARBA00023054"/>
    </source>
</evidence>
<dbReference type="InterPro" id="IPR058922">
    <property type="entry name" value="WHD_DRP"/>
</dbReference>
<keyword evidence="13" id="KW-1185">Reference proteome</keyword>
<dbReference type="GO" id="GO:0042742">
    <property type="term" value="P:defense response to bacterium"/>
    <property type="evidence" value="ECO:0007669"/>
    <property type="project" value="UniProtKB-ARBA"/>
</dbReference>
<dbReference type="InterPro" id="IPR042197">
    <property type="entry name" value="Apaf_helical"/>
</dbReference>
<keyword evidence="4" id="KW-0547">Nucleotide-binding</keyword>
<comment type="caution">
    <text evidence="12">The sequence shown here is derived from an EMBL/GenBank/DDBJ whole genome shotgun (WGS) entry which is preliminary data.</text>
</comment>
<evidence type="ECO:0000259" key="8">
    <source>
        <dbReference type="Pfam" id="PF00931"/>
    </source>
</evidence>
<feature type="chain" id="PRO_5032697463" evidence="7">
    <location>
        <begin position="21"/>
        <end position="923"/>
    </location>
</feature>
<reference evidence="12" key="1">
    <citation type="submission" date="2020-07" db="EMBL/GenBank/DDBJ databases">
        <title>Genome sequence and genetic diversity analysis of an under-domesticated orphan crop, white fonio (Digitaria exilis).</title>
        <authorList>
            <person name="Bennetzen J.L."/>
            <person name="Chen S."/>
            <person name="Ma X."/>
            <person name="Wang X."/>
            <person name="Yssel A.E.J."/>
            <person name="Chaluvadi S.R."/>
            <person name="Johnson M."/>
            <person name="Gangashetty P."/>
            <person name="Hamidou F."/>
            <person name="Sanogo M.D."/>
            <person name="Zwaenepoel A."/>
            <person name="Wallace J."/>
            <person name="Van De Peer Y."/>
            <person name="Van Deynze A."/>
        </authorList>
    </citation>
    <scope>NUCLEOTIDE SEQUENCE</scope>
    <source>
        <tissue evidence="12">Leaves</tissue>
    </source>
</reference>
<dbReference type="Gene3D" id="1.10.10.10">
    <property type="entry name" value="Winged helix-like DNA-binding domain superfamily/Winged helix DNA-binding domain"/>
    <property type="match status" value="1"/>
</dbReference>
<feature type="domain" description="Disease resistance protein winged helix" evidence="10">
    <location>
        <begin position="447"/>
        <end position="518"/>
    </location>
</feature>
<dbReference type="InterPro" id="IPR027417">
    <property type="entry name" value="P-loop_NTPase"/>
</dbReference>
<evidence type="ECO:0000259" key="9">
    <source>
        <dbReference type="Pfam" id="PF18052"/>
    </source>
</evidence>
<dbReference type="FunFam" id="3.40.50.300:FF:001091">
    <property type="entry name" value="Probable disease resistance protein At1g61300"/>
    <property type="match status" value="1"/>
</dbReference>
<dbReference type="AlphaFoldDB" id="A0A835BWP9"/>
<gene>
    <name evidence="12" type="ORF">HU200_033711</name>
</gene>
<keyword evidence="6" id="KW-0175">Coiled coil</keyword>
<evidence type="ECO:0000259" key="10">
    <source>
        <dbReference type="Pfam" id="PF23559"/>
    </source>
</evidence>
<dbReference type="Gene3D" id="1.20.5.4130">
    <property type="match status" value="1"/>
</dbReference>
<evidence type="ECO:0000313" key="13">
    <source>
        <dbReference type="Proteomes" id="UP000636709"/>
    </source>
</evidence>
<dbReference type="Pfam" id="PF18052">
    <property type="entry name" value="Rx_N"/>
    <property type="match status" value="1"/>
</dbReference>
<evidence type="ECO:0000256" key="4">
    <source>
        <dbReference type="ARBA" id="ARBA00022741"/>
    </source>
</evidence>
<dbReference type="Gene3D" id="3.40.50.300">
    <property type="entry name" value="P-loop containing nucleotide triphosphate hydrolases"/>
    <property type="match status" value="1"/>
</dbReference>
<dbReference type="PRINTS" id="PR00364">
    <property type="entry name" value="DISEASERSIST"/>
</dbReference>
<dbReference type="PANTHER" id="PTHR23155:SF1216">
    <property type="entry name" value="OS04G0219600 PROTEIN"/>
    <property type="match status" value="1"/>
</dbReference>
<proteinExistence type="inferred from homology"/>
<keyword evidence="3" id="KW-0677">Repeat</keyword>
<evidence type="ECO:0000256" key="1">
    <source>
        <dbReference type="ARBA" id="ARBA00008894"/>
    </source>
</evidence>
<dbReference type="EMBL" id="JACEFO010001814">
    <property type="protein sequence ID" value="KAF8701226.1"/>
    <property type="molecule type" value="Genomic_DNA"/>
</dbReference>
<comment type="similarity">
    <text evidence="1">Belongs to the disease resistance NB-LRR family.</text>
</comment>
<dbReference type="PANTHER" id="PTHR23155">
    <property type="entry name" value="DISEASE RESISTANCE PROTEIN RP"/>
    <property type="match status" value="1"/>
</dbReference>
<dbReference type="OrthoDB" id="606096at2759"/>
<evidence type="ECO:0000256" key="5">
    <source>
        <dbReference type="ARBA" id="ARBA00022821"/>
    </source>
</evidence>
<evidence type="ECO:0000256" key="2">
    <source>
        <dbReference type="ARBA" id="ARBA00022614"/>
    </source>
</evidence>
<dbReference type="InterPro" id="IPR055414">
    <property type="entry name" value="LRR_R13L4/SHOC2-like"/>
</dbReference>
<dbReference type="InterPro" id="IPR041118">
    <property type="entry name" value="Rx_N"/>
</dbReference>
<name>A0A835BWP9_9POAL</name>
<dbReference type="SUPFAM" id="SSF52540">
    <property type="entry name" value="P-loop containing nucleoside triphosphate hydrolases"/>
    <property type="match status" value="1"/>
</dbReference>
<dbReference type="GO" id="GO:0002758">
    <property type="term" value="P:innate immune response-activating signaling pathway"/>
    <property type="evidence" value="ECO:0007669"/>
    <property type="project" value="UniProtKB-ARBA"/>
</dbReference>
<keyword evidence="7" id="KW-0732">Signal</keyword>
<sequence>MLNVMIYMLVLCSAESIAEAVLNAISKVVTVLGDEVINFLVAEVSKKLTNLRELPENIKHIERELRMMNNVIQDLDTTNLSSHVVKGWTAELRKVAFHVEDVMDKYSYHAFQLQEEGSLKRFFKGPHNAKVFSDIAGEVVHIKSEIEQVKKLPKDYFAAVHAVPTGCSAIVRRGSEGCLPELIQDDDLVGISLNWEKLIGWVHCGDPNRRVIAVSGMGGLGKTTLVMNVFEREKTKFPVNAWITVSQTYKIDSLLRELLRKIRNTAKTSDNAEKMDVHELRENIKNLQGTRKFLVVLDDVWDMEVYHQMEDIFKIHQASRIIITTRRDDVASLASPERHIKLLPLPNSDAFKLFCRRAFNNTLDRKCPPELKDVAASIVDRCKGLPLAIISMGSLMSSKKPSKHAWNQVYNQFRSELAKPDNVQAILKLSYNDLPGDLRNCFLYCSLFPEDYIMSREALVRQWVAEGFVVTNENNTQEDVAELNLMELITRNMLQVKDYDELGRVATCKMHDIVRDLALSLAKDERFGSANDQCAVIQMNQEVRRLSLCGWSDRDVPTVRFPYLRTLFSIEGVTFAPHMMASIFSKSNYLTVLELQDSEITEVPASIGNLFNLRYICLRRTRIKLIPDSIEKLSNLQTLDIKQTNIEKLPRGIVKIKNLRHLLADRVVDEQQNDFQYFAAVQAPKDFSNLVKLQTLETVEATNGLADQLEKLRKLQSVWVGKVSAMHSAKLFSTLSKLPLLSSLLINASDENQTLQLEALNPQSKQLHRLIIRGRWADGTLQCPIFHGHGNYLKYLALSWSGLQEDPIQLLAPHVPNLTYLSLNRVSSADTLVVPEGCFPQLKTLVLKNLSNVNQLTIGKGAINNIEGLYIVTLPKLDKVPKGIETLCSLKKLCLLYLHKNFKSQWDRDGMQQKMPYILELCI</sequence>
<dbReference type="FunFam" id="1.10.10.10:FF:000322">
    <property type="entry name" value="Probable disease resistance protein At1g63360"/>
    <property type="match status" value="1"/>
</dbReference>
<evidence type="ECO:0000256" key="7">
    <source>
        <dbReference type="SAM" id="SignalP"/>
    </source>
</evidence>
<keyword evidence="5" id="KW-0611">Plant defense</keyword>
<feature type="domain" description="NB-ARC" evidence="8">
    <location>
        <begin position="196"/>
        <end position="363"/>
    </location>
</feature>
<keyword evidence="2" id="KW-0433">Leucine-rich repeat</keyword>
<dbReference type="InterPro" id="IPR002182">
    <property type="entry name" value="NB-ARC"/>
</dbReference>
<dbReference type="GO" id="GO:0009626">
    <property type="term" value="P:plant-type hypersensitive response"/>
    <property type="evidence" value="ECO:0007669"/>
    <property type="project" value="UniProtKB-ARBA"/>
</dbReference>
<dbReference type="Gene3D" id="3.80.10.10">
    <property type="entry name" value="Ribonuclease Inhibitor"/>
    <property type="match status" value="1"/>
</dbReference>
<accession>A0A835BWP9</accession>
<evidence type="ECO:0000256" key="3">
    <source>
        <dbReference type="ARBA" id="ARBA00022737"/>
    </source>
</evidence>
<dbReference type="InterPro" id="IPR032675">
    <property type="entry name" value="LRR_dom_sf"/>
</dbReference>
<organism evidence="12 13">
    <name type="scientific">Digitaria exilis</name>
    <dbReference type="NCBI Taxonomy" id="1010633"/>
    <lineage>
        <taxon>Eukaryota</taxon>
        <taxon>Viridiplantae</taxon>
        <taxon>Streptophyta</taxon>
        <taxon>Embryophyta</taxon>
        <taxon>Tracheophyta</taxon>
        <taxon>Spermatophyta</taxon>
        <taxon>Magnoliopsida</taxon>
        <taxon>Liliopsida</taxon>
        <taxon>Poales</taxon>
        <taxon>Poaceae</taxon>
        <taxon>PACMAD clade</taxon>
        <taxon>Panicoideae</taxon>
        <taxon>Panicodae</taxon>
        <taxon>Paniceae</taxon>
        <taxon>Anthephorinae</taxon>
        <taxon>Digitaria</taxon>
    </lineage>
</organism>
<feature type="domain" description="Disease resistance N-terminal" evidence="9">
    <location>
        <begin position="29"/>
        <end position="122"/>
    </location>
</feature>
<dbReference type="Proteomes" id="UP000636709">
    <property type="component" value="Unassembled WGS sequence"/>
</dbReference>
<feature type="signal peptide" evidence="7">
    <location>
        <begin position="1"/>
        <end position="20"/>
    </location>
</feature>
<dbReference type="SUPFAM" id="SSF52058">
    <property type="entry name" value="L domain-like"/>
    <property type="match status" value="1"/>
</dbReference>
<evidence type="ECO:0000313" key="12">
    <source>
        <dbReference type="EMBL" id="KAF8701226.1"/>
    </source>
</evidence>
<evidence type="ECO:0000259" key="11">
    <source>
        <dbReference type="Pfam" id="PF23598"/>
    </source>
</evidence>
<feature type="domain" description="Disease resistance R13L4/SHOC-2-like LRR" evidence="11">
    <location>
        <begin position="579"/>
        <end position="895"/>
    </location>
</feature>
<dbReference type="Pfam" id="PF23598">
    <property type="entry name" value="LRR_14"/>
    <property type="match status" value="1"/>
</dbReference>